<proteinExistence type="predicted"/>
<dbReference type="EMBL" id="BARW01030381">
    <property type="protein sequence ID" value="GAJ05300.1"/>
    <property type="molecule type" value="Genomic_DNA"/>
</dbReference>
<dbReference type="AlphaFoldDB" id="X1VEX1"/>
<feature type="non-terminal residue" evidence="1">
    <location>
        <position position="1"/>
    </location>
</feature>
<gene>
    <name evidence="1" type="ORF">S12H4_48586</name>
</gene>
<comment type="caution">
    <text evidence="1">The sequence shown here is derived from an EMBL/GenBank/DDBJ whole genome shotgun (WGS) entry which is preliminary data.</text>
</comment>
<name>X1VEX1_9ZZZZ</name>
<accession>X1VEX1</accession>
<evidence type="ECO:0000313" key="1">
    <source>
        <dbReference type="EMBL" id="GAJ05300.1"/>
    </source>
</evidence>
<reference evidence="1" key="1">
    <citation type="journal article" date="2014" name="Front. Microbiol.">
        <title>High frequency of phylogenetically diverse reductive dehalogenase-homologous genes in deep subseafloor sedimentary metagenomes.</title>
        <authorList>
            <person name="Kawai M."/>
            <person name="Futagami T."/>
            <person name="Toyoda A."/>
            <person name="Takaki Y."/>
            <person name="Nishi S."/>
            <person name="Hori S."/>
            <person name="Arai W."/>
            <person name="Tsubouchi T."/>
            <person name="Morono Y."/>
            <person name="Uchiyama I."/>
            <person name="Ito T."/>
            <person name="Fujiyama A."/>
            <person name="Inagaki F."/>
            <person name="Takami H."/>
        </authorList>
    </citation>
    <scope>NUCLEOTIDE SEQUENCE</scope>
    <source>
        <strain evidence="1">Expedition CK06-06</strain>
    </source>
</reference>
<sequence length="66" mass="7685">SLVNDMTNIIADNNSDVVMASRLLDKNAVKLMPFYRYIANRILTLIQNIVFRADFSEYQSGYRAYF</sequence>
<protein>
    <submittedName>
        <fullName evidence="1">Uncharacterized protein</fullName>
    </submittedName>
</protein>
<organism evidence="1">
    <name type="scientific">marine sediment metagenome</name>
    <dbReference type="NCBI Taxonomy" id="412755"/>
    <lineage>
        <taxon>unclassified sequences</taxon>
        <taxon>metagenomes</taxon>
        <taxon>ecological metagenomes</taxon>
    </lineage>
</organism>